<evidence type="ECO:0000313" key="11">
    <source>
        <dbReference type="Proteomes" id="UP000051085"/>
    </source>
</evidence>
<reference evidence="10 11" key="1">
    <citation type="journal article" date="2015" name="Genome Announc.">
        <title>Expanding the biotechnology potential of lactobacilli through comparative genomics of 213 strains and associated genera.</title>
        <authorList>
            <person name="Sun Z."/>
            <person name="Harris H.M."/>
            <person name="McCann A."/>
            <person name="Guo C."/>
            <person name="Argimon S."/>
            <person name="Zhang W."/>
            <person name="Yang X."/>
            <person name="Jeffery I.B."/>
            <person name="Cooney J.C."/>
            <person name="Kagawa T.F."/>
            <person name="Liu W."/>
            <person name="Song Y."/>
            <person name="Salvetti E."/>
            <person name="Wrobel A."/>
            <person name="Rasinkangas P."/>
            <person name="Parkhill J."/>
            <person name="Rea M.C."/>
            <person name="O'Sullivan O."/>
            <person name="Ritari J."/>
            <person name="Douillard F.P."/>
            <person name="Paul Ross R."/>
            <person name="Yang R."/>
            <person name="Briner A.E."/>
            <person name="Felis G.E."/>
            <person name="de Vos W.M."/>
            <person name="Barrangou R."/>
            <person name="Klaenhammer T.R."/>
            <person name="Caufield P.W."/>
            <person name="Cui Y."/>
            <person name="Zhang H."/>
            <person name="O'Toole P.W."/>
        </authorList>
    </citation>
    <scope>NUCLEOTIDE SEQUENCE [LARGE SCALE GENOMIC DNA]</scope>
    <source>
        <strain evidence="10 11">DSM 8475</strain>
    </source>
</reference>
<dbReference type="CDD" id="cd01992">
    <property type="entry name" value="TilS_N"/>
    <property type="match status" value="1"/>
</dbReference>
<comment type="caution">
    <text evidence="8">Lacks conserved residue(s) required for the propagation of feature annotation.</text>
</comment>
<dbReference type="AlphaFoldDB" id="A0A922PV81"/>
<comment type="similarity">
    <text evidence="8">Belongs to the tRNA(Ile)-lysidine synthase family.</text>
</comment>
<dbReference type="NCBIfam" id="TIGR02433">
    <property type="entry name" value="lysidine_TilS_C"/>
    <property type="match status" value="1"/>
</dbReference>
<comment type="function">
    <text evidence="8">Ligates lysine onto the cytidine present at position 34 of the AUA codon-specific tRNA(Ile) that contains the anticodon CAU, in an ATP-dependent manner. Cytidine is converted to lysidine, thus changing the amino acid specificity of the tRNA from methionine to isoleucine.</text>
</comment>
<keyword evidence="2 8" id="KW-0963">Cytoplasm</keyword>
<protein>
    <recommendedName>
        <fullName evidence="8">tRNA(Ile)-lysidine synthase</fullName>
        <ecNumber evidence="8">6.3.4.19</ecNumber>
    </recommendedName>
    <alternativeName>
        <fullName evidence="8">tRNA(Ile)-2-lysyl-cytidine synthase</fullName>
    </alternativeName>
    <alternativeName>
        <fullName evidence="8">tRNA(Ile)-lysidine synthetase</fullName>
    </alternativeName>
</protein>
<organism evidence="10 11">
    <name type="scientific">Limosilactobacillus pontis DSM 8475</name>
    <dbReference type="NCBI Taxonomy" id="1423794"/>
    <lineage>
        <taxon>Bacteria</taxon>
        <taxon>Bacillati</taxon>
        <taxon>Bacillota</taxon>
        <taxon>Bacilli</taxon>
        <taxon>Lactobacillales</taxon>
        <taxon>Lactobacillaceae</taxon>
        <taxon>Limosilactobacillus</taxon>
    </lineage>
</organism>
<sequence length="472" mass="55017">MAAGGANMTETIRKQFERHLRRGRFFARCDLVVVAVSTGVDSMALLDLLQNLPADLRPRLLVAHVNHELRAQSTVEEAYLREYCHQHDLPLVVAHWPVADHPAHGVENAARRFRYAFFKQLMHQRGATVVVTAHHANDLAETMLMKLTRGGRLDQLVGIRDQRPLGTGRLIRPLLVFTKDELYHYARQRGLKWYEDQTNQELTVTRNRYRHRIVPALEEENPRLLDHLLDYRDQLNDLLKWRDQELNRLLDTIQEGPCLDLPALLRLPKFQQEAVLRRWLEGAGVPNLKAALVTQLCSALANPQKPQDRLTLPSGWILVKDYDSCWLENNDKFPDQGQKGMVDMVKLGQQYPIDDHRHLMVTTTPDQFGTADWVTEMWLDPQQLPLTLRPWQPGDRLRLKGGGHQPVRRVLIDQKVPTAARERQLVLVDAEGTVAWLVDRKWSWFDRPRDYRQHWQQLFIGITKLKRRKRYE</sequence>
<dbReference type="Pfam" id="PF11734">
    <property type="entry name" value="TilS_C"/>
    <property type="match status" value="1"/>
</dbReference>
<comment type="subcellular location">
    <subcellularLocation>
        <location evidence="1 8">Cytoplasm</location>
    </subcellularLocation>
</comment>
<keyword evidence="5" id="KW-0547">Nucleotide-binding</keyword>
<dbReference type="InterPro" id="IPR014729">
    <property type="entry name" value="Rossmann-like_a/b/a_fold"/>
</dbReference>
<evidence type="ECO:0000256" key="4">
    <source>
        <dbReference type="ARBA" id="ARBA00022694"/>
    </source>
</evidence>
<dbReference type="Gene3D" id="3.40.50.620">
    <property type="entry name" value="HUPs"/>
    <property type="match status" value="1"/>
</dbReference>
<evidence type="ECO:0000256" key="7">
    <source>
        <dbReference type="ARBA" id="ARBA00048539"/>
    </source>
</evidence>
<keyword evidence="3 8" id="KW-0436">Ligase</keyword>
<dbReference type="InterPro" id="IPR012796">
    <property type="entry name" value="Lysidine-tRNA-synth_C"/>
</dbReference>
<evidence type="ECO:0000313" key="10">
    <source>
        <dbReference type="EMBL" id="KRM37335.1"/>
    </source>
</evidence>
<evidence type="ECO:0000256" key="5">
    <source>
        <dbReference type="ARBA" id="ARBA00022741"/>
    </source>
</evidence>
<proteinExistence type="inferred from homology"/>
<dbReference type="SUPFAM" id="SSF56037">
    <property type="entry name" value="PheT/TilS domain"/>
    <property type="match status" value="1"/>
</dbReference>
<dbReference type="SUPFAM" id="SSF52402">
    <property type="entry name" value="Adenine nucleotide alpha hydrolases-like"/>
    <property type="match status" value="1"/>
</dbReference>
<name>A0A922PV81_9LACO</name>
<dbReference type="PANTHER" id="PTHR43033:SF1">
    <property type="entry name" value="TRNA(ILE)-LYSIDINE SYNTHASE-RELATED"/>
    <property type="match status" value="1"/>
</dbReference>
<comment type="caution">
    <text evidence="10">The sequence shown here is derived from an EMBL/GenBank/DDBJ whole genome shotgun (WGS) entry which is preliminary data.</text>
</comment>
<dbReference type="GO" id="GO:0005737">
    <property type="term" value="C:cytoplasm"/>
    <property type="evidence" value="ECO:0007669"/>
    <property type="project" value="UniProtKB-SubCell"/>
</dbReference>
<gene>
    <name evidence="8" type="primary">tilS</name>
    <name evidence="10" type="ORF">FD34_GL001320</name>
</gene>
<dbReference type="Pfam" id="PF01171">
    <property type="entry name" value="ATP_bind_3"/>
    <property type="match status" value="1"/>
</dbReference>
<dbReference type="PANTHER" id="PTHR43033">
    <property type="entry name" value="TRNA(ILE)-LYSIDINE SYNTHASE-RELATED"/>
    <property type="match status" value="1"/>
</dbReference>
<dbReference type="EMBL" id="AZGO01000037">
    <property type="protein sequence ID" value="KRM37335.1"/>
    <property type="molecule type" value="Genomic_DNA"/>
</dbReference>
<dbReference type="SUPFAM" id="SSF82829">
    <property type="entry name" value="MesJ substrate recognition domain-like"/>
    <property type="match status" value="1"/>
</dbReference>
<dbReference type="Proteomes" id="UP000051085">
    <property type="component" value="Unassembled WGS sequence"/>
</dbReference>
<dbReference type="InterPro" id="IPR012094">
    <property type="entry name" value="tRNA_Ile_lys_synt"/>
</dbReference>
<dbReference type="GO" id="GO:0005524">
    <property type="term" value="F:ATP binding"/>
    <property type="evidence" value="ECO:0007669"/>
    <property type="project" value="UniProtKB-KW"/>
</dbReference>
<accession>A0A922PV81</accession>
<dbReference type="SMART" id="SM00977">
    <property type="entry name" value="TilS_C"/>
    <property type="match status" value="1"/>
</dbReference>
<keyword evidence="4 8" id="KW-0819">tRNA processing</keyword>
<feature type="domain" description="Lysidine-tRNA(Ile) synthetase C-terminal" evidence="9">
    <location>
        <begin position="386"/>
        <end position="455"/>
    </location>
</feature>
<dbReference type="InterPro" id="IPR011063">
    <property type="entry name" value="TilS/TtcA_N"/>
</dbReference>
<comment type="catalytic activity">
    <reaction evidence="7 8">
        <text>cytidine(34) in tRNA(Ile2) + L-lysine + ATP = lysidine(34) in tRNA(Ile2) + AMP + diphosphate + H(+)</text>
        <dbReference type="Rhea" id="RHEA:43744"/>
        <dbReference type="Rhea" id="RHEA-COMP:10625"/>
        <dbReference type="Rhea" id="RHEA-COMP:10670"/>
        <dbReference type="ChEBI" id="CHEBI:15378"/>
        <dbReference type="ChEBI" id="CHEBI:30616"/>
        <dbReference type="ChEBI" id="CHEBI:32551"/>
        <dbReference type="ChEBI" id="CHEBI:33019"/>
        <dbReference type="ChEBI" id="CHEBI:82748"/>
        <dbReference type="ChEBI" id="CHEBI:83665"/>
        <dbReference type="ChEBI" id="CHEBI:456215"/>
        <dbReference type="EC" id="6.3.4.19"/>
    </reaction>
</comment>
<evidence type="ECO:0000256" key="3">
    <source>
        <dbReference type="ARBA" id="ARBA00022598"/>
    </source>
</evidence>
<dbReference type="InterPro" id="IPR015262">
    <property type="entry name" value="tRNA_Ile_lys_synt_subst-bd"/>
</dbReference>
<evidence type="ECO:0000256" key="6">
    <source>
        <dbReference type="ARBA" id="ARBA00022840"/>
    </source>
</evidence>
<dbReference type="EC" id="6.3.4.19" evidence="8"/>
<dbReference type="NCBIfam" id="TIGR02432">
    <property type="entry name" value="lysidine_TilS_N"/>
    <property type="match status" value="1"/>
</dbReference>
<evidence type="ECO:0000256" key="8">
    <source>
        <dbReference type="HAMAP-Rule" id="MF_01161"/>
    </source>
</evidence>
<evidence type="ECO:0000256" key="2">
    <source>
        <dbReference type="ARBA" id="ARBA00022490"/>
    </source>
</evidence>
<dbReference type="GO" id="GO:0032267">
    <property type="term" value="F:tRNA(Ile)-lysidine synthase activity"/>
    <property type="evidence" value="ECO:0007669"/>
    <property type="project" value="UniProtKB-EC"/>
</dbReference>
<evidence type="ECO:0000259" key="9">
    <source>
        <dbReference type="SMART" id="SM00977"/>
    </source>
</evidence>
<dbReference type="GO" id="GO:0006400">
    <property type="term" value="P:tRNA modification"/>
    <property type="evidence" value="ECO:0007669"/>
    <property type="project" value="UniProtKB-UniRule"/>
</dbReference>
<evidence type="ECO:0000256" key="1">
    <source>
        <dbReference type="ARBA" id="ARBA00004496"/>
    </source>
</evidence>
<dbReference type="InterPro" id="IPR012795">
    <property type="entry name" value="tRNA_Ile_lys_synt_N"/>
</dbReference>
<dbReference type="HAMAP" id="MF_01161">
    <property type="entry name" value="tRNA_Ile_lys_synt"/>
    <property type="match status" value="1"/>
</dbReference>
<keyword evidence="6" id="KW-0067">ATP-binding</keyword>
<dbReference type="Pfam" id="PF09179">
    <property type="entry name" value="TilS"/>
    <property type="match status" value="1"/>
</dbReference>